<dbReference type="STRING" id="520764.AN618_21520"/>
<keyword evidence="1" id="KW-0812">Transmembrane</keyword>
<protein>
    <submittedName>
        <fullName evidence="2">Uncharacterized protein</fullName>
    </submittedName>
</protein>
<dbReference type="InParanoid" id="A0A140L2T5"/>
<sequence>MYKIKQKKKGNKMEFTIFLYFLFAFISISSVLIQRGVPLLAAVGISVVGAVLFLFFTLAVFLILAGLLEISSLIERLIKRIYVKIERFEVALNPPKVPSAIAVLKVKFNNGVEINPRVYFHKKQRRYRCRLPVVEQRDERKVEAFEIYRGDILRRVIKLMSQQGNNET</sequence>
<comment type="caution">
    <text evidence="2">The sequence shown here is derived from an EMBL/GenBank/DDBJ whole genome shotgun (WGS) entry which is preliminary data.</text>
</comment>
<dbReference type="AlphaFoldDB" id="A0A140L2T5"/>
<feature type="transmembrane region" description="Helical" evidence="1">
    <location>
        <begin position="12"/>
        <end position="33"/>
    </location>
</feature>
<organism evidence="2 3">
    <name type="scientific">Fervidicola ferrireducens</name>
    <dbReference type="NCBI Taxonomy" id="520764"/>
    <lineage>
        <taxon>Bacteria</taxon>
        <taxon>Bacillati</taxon>
        <taxon>Bacillota</taxon>
        <taxon>Clostridia</taxon>
        <taxon>Thermosediminibacterales</taxon>
        <taxon>Thermosediminibacteraceae</taxon>
        <taxon>Fervidicola</taxon>
    </lineage>
</organism>
<accession>A0A140L2T5</accession>
<keyword evidence="1" id="KW-1133">Transmembrane helix</keyword>
<reference evidence="2 3" key="1">
    <citation type="submission" date="2015-12" db="EMBL/GenBank/DDBJ databases">
        <title>Draft genome sequnece of Fervidicola ferrireducens strain Y170.</title>
        <authorList>
            <person name="Patel B.K."/>
        </authorList>
    </citation>
    <scope>NUCLEOTIDE SEQUENCE [LARGE SCALE GENOMIC DNA]</scope>
    <source>
        <strain evidence="2 3">Y170</strain>
    </source>
</reference>
<proteinExistence type="predicted"/>
<dbReference type="Proteomes" id="UP000070427">
    <property type="component" value="Unassembled WGS sequence"/>
</dbReference>
<evidence type="ECO:0000313" key="3">
    <source>
        <dbReference type="Proteomes" id="UP000070427"/>
    </source>
</evidence>
<name>A0A140L2T5_9FIRM</name>
<feature type="transmembrane region" description="Helical" evidence="1">
    <location>
        <begin position="39"/>
        <end position="70"/>
    </location>
</feature>
<keyword evidence="3" id="KW-1185">Reference proteome</keyword>
<dbReference type="EMBL" id="LOED01000038">
    <property type="protein sequence ID" value="KXG74860.1"/>
    <property type="molecule type" value="Genomic_DNA"/>
</dbReference>
<gene>
    <name evidence="2" type="ORF">AN618_21520</name>
</gene>
<evidence type="ECO:0000256" key="1">
    <source>
        <dbReference type="SAM" id="Phobius"/>
    </source>
</evidence>
<evidence type="ECO:0000313" key="2">
    <source>
        <dbReference type="EMBL" id="KXG74860.1"/>
    </source>
</evidence>
<keyword evidence="1" id="KW-0472">Membrane</keyword>